<proteinExistence type="predicted"/>
<evidence type="ECO:0000259" key="3">
    <source>
        <dbReference type="PROSITE" id="PS50086"/>
    </source>
</evidence>
<dbReference type="PANTHER" id="PTHR20913">
    <property type="entry name" value="TBC1 DOMAIN FAMILY MEMBER 20/GTPASE"/>
    <property type="match status" value="1"/>
</dbReference>
<feature type="compositionally biased region" description="Polar residues" evidence="2">
    <location>
        <begin position="23"/>
        <end position="35"/>
    </location>
</feature>
<dbReference type="GO" id="GO:0005096">
    <property type="term" value="F:GTPase activator activity"/>
    <property type="evidence" value="ECO:0007669"/>
    <property type="project" value="UniProtKB-KW"/>
</dbReference>
<reference evidence="5" key="5">
    <citation type="submission" date="2015-06" db="UniProtKB">
        <authorList>
            <consortium name="EnsemblFungi"/>
        </authorList>
    </citation>
    <scope>IDENTIFICATION</scope>
    <source>
        <strain evidence="5">ATCC 64411</strain>
    </source>
</reference>
<accession>A0A0C4DL77</accession>
<dbReference type="eggNOG" id="KOG2595">
    <property type="taxonomic scope" value="Eukaryota"/>
</dbReference>
<dbReference type="STRING" id="644358.A0A0C4DL77"/>
<organism evidence="5 6">
    <name type="scientific">Magnaporthiopsis poae (strain ATCC 64411 / 73-15)</name>
    <name type="common">Kentucky bluegrass fungus</name>
    <name type="synonym">Magnaporthe poae</name>
    <dbReference type="NCBI Taxonomy" id="644358"/>
    <lineage>
        <taxon>Eukaryota</taxon>
        <taxon>Fungi</taxon>
        <taxon>Dikarya</taxon>
        <taxon>Ascomycota</taxon>
        <taxon>Pezizomycotina</taxon>
        <taxon>Sordariomycetes</taxon>
        <taxon>Sordariomycetidae</taxon>
        <taxon>Magnaporthales</taxon>
        <taxon>Magnaporthaceae</taxon>
        <taxon>Magnaporthiopsis</taxon>
    </lineage>
</organism>
<dbReference type="SUPFAM" id="SSF47923">
    <property type="entry name" value="Ypt/Rab-GAP domain of gyp1p"/>
    <property type="match status" value="1"/>
</dbReference>
<dbReference type="EMBL" id="ADBL01000122">
    <property type="status" value="NOT_ANNOTATED_CDS"/>
    <property type="molecule type" value="Genomic_DNA"/>
</dbReference>
<evidence type="ECO:0000313" key="6">
    <source>
        <dbReference type="Proteomes" id="UP000011715"/>
    </source>
</evidence>
<feature type="domain" description="Rab-GAP TBC" evidence="3">
    <location>
        <begin position="81"/>
        <end position="276"/>
    </location>
</feature>
<name>A0A0C4DL77_MAGP6</name>
<dbReference type="GO" id="GO:0005789">
    <property type="term" value="C:endoplasmic reticulum membrane"/>
    <property type="evidence" value="ECO:0007669"/>
    <property type="project" value="TreeGrafter"/>
</dbReference>
<dbReference type="InterPro" id="IPR000195">
    <property type="entry name" value="Rab-GAP-TBC_dom"/>
</dbReference>
<dbReference type="EnsemblFungi" id="MAPG_00517T0">
    <property type="protein sequence ID" value="MAPG_00517T0"/>
    <property type="gene ID" value="MAPG_00517"/>
</dbReference>
<dbReference type="PANTHER" id="PTHR20913:SF7">
    <property type="entry name" value="RE60063P"/>
    <property type="match status" value="1"/>
</dbReference>
<dbReference type="PROSITE" id="PS50086">
    <property type="entry name" value="TBC_RABGAP"/>
    <property type="match status" value="1"/>
</dbReference>
<evidence type="ECO:0000313" key="4">
    <source>
        <dbReference type="EMBL" id="KLU81428.1"/>
    </source>
</evidence>
<gene>
    <name evidence="4" type="ORF">MAPG_00517</name>
</gene>
<protein>
    <recommendedName>
        <fullName evidence="3">Rab-GAP TBC domain-containing protein</fullName>
    </recommendedName>
</protein>
<feature type="region of interest" description="Disordered" evidence="2">
    <location>
        <begin position="98"/>
        <end position="125"/>
    </location>
</feature>
<dbReference type="EMBL" id="GL876966">
    <property type="protein sequence ID" value="KLU81428.1"/>
    <property type="molecule type" value="Genomic_DNA"/>
</dbReference>
<reference evidence="6" key="1">
    <citation type="submission" date="2010-05" db="EMBL/GenBank/DDBJ databases">
        <title>The genome sequence of Magnaporthe poae strain ATCC 64411.</title>
        <authorList>
            <person name="Ma L.-J."/>
            <person name="Dead R."/>
            <person name="Young S."/>
            <person name="Zeng Q."/>
            <person name="Koehrsen M."/>
            <person name="Alvarado L."/>
            <person name="Berlin A."/>
            <person name="Chapman S.B."/>
            <person name="Chen Z."/>
            <person name="Freedman E."/>
            <person name="Gellesch M."/>
            <person name="Goldberg J."/>
            <person name="Griggs A."/>
            <person name="Gujja S."/>
            <person name="Heilman E.R."/>
            <person name="Heiman D."/>
            <person name="Hepburn T."/>
            <person name="Howarth C."/>
            <person name="Jen D."/>
            <person name="Larson L."/>
            <person name="Mehta T."/>
            <person name="Neiman D."/>
            <person name="Pearson M."/>
            <person name="Roberts A."/>
            <person name="Saif S."/>
            <person name="Shea T."/>
            <person name="Shenoy N."/>
            <person name="Sisk P."/>
            <person name="Stolte C."/>
            <person name="Sykes S."/>
            <person name="Walk T."/>
            <person name="White J."/>
            <person name="Yandava C."/>
            <person name="Haas B."/>
            <person name="Nusbaum C."/>
            <person name="Birren B."/>
        </authorList>
    </citation>
    <scope>NUCLEOTIDE SEQUENCE [LARGE SCALE GENOMIC DNA]</scope>
    <source>
        <strain evidence="6">ATCC 64411 / 73-15</strain>
    </source>
</reference>
<feature type="region of interest" description="Disordered" evidence="2">
    <location>
        <begin position="1"/>
        <end position="58"/>
    </location>
</feature>
<reference evidence="4" key="2">
    <citation type="submission" date="2010-05" db="EMBL/GenBank/DDBJ databases">
        <title>The Genome Sequence of Magnaporthe poae strain ATCC 64411.</title>
        <authorList>
            <consortium name="The Broad Institute Genome Sequencing Platform"/>
            <consortium name="Broad Institute Genome Sequencing Center for Infectious Disease"/>
            <person name="Ma L.-J."/>
            <person name="Dead R."/>
            <person name="Young S."/>
            <person name="Zeng Q."/>
            <person name="Koehrsen M."/>
            <person name="Alvarado L."/>
            <person name="Berlin A."/>
            <person name="Chapman S.B."/>
            <person name="Chen Z."/>
            <person name="Freedman E."/>
            <person name="Gellesch M."/>
            <person name="Goldberg J."/>
            <person name="Griggs A."/>
            <person name="Gujja S."/>
            <person name="Heilman E.R."/>
            <person name="Heiman D."/>
            <person name="Hepburn T."/>
            <person name="Howarth C."/>
            <person name="Jen D."/>
            <person name="Larson L."/>
            <person name="Mehta T."/>
            <person name="Neiman D."/>
            <person name="Pearson M."/>
            <person name="Roberts A."/>
            <person name="Saif S."/>
            <person name="Shea T."/>
            <person name="Shenoy N."/>
            <person name="Sisk P."/>
            <person name="Stolte C."/>
            <person name="Sykes S."/>
            <person name="Walk T."/>
            <person name="White J."/>
            <person name="Yandava C."/>
            <person name="Haas B."/>
            <person name="Nusbaum C."/>
            <person name="Birren B."/>
        </authorList>
    </citation>
    <scope>NUCLEOTIDE SEQUENCE</scope>
    <source>
        <strain evidence="4">ATCC 64411</strain>
    </source>
</reference>
<dbReference type="Proteomes" id="UP000011715">
    <property type="component" value="Unassembled WGS sequence"/>
</dbReference>
<reference evidence="4" key="3">
    <citation type="submission" date="2011-03" db="EMBL/GenBank/DDBJ databases">
        <title>Annotation of Magnaporthe poae ATCC 64411.</title>
        <authorList>
            <person name="Ma L.-J."/>
            <person name="Dead R."/>
            <person name="Young S.K."/>
            <person name="Zeng Q."/>
            <person name="Gargeya S."/>
            <person name="Fitzgerald M."/>
            <person name="Haas B."/>
            <person name="Abouelleil A."/>
            <person name="Alvarado L."/>
            <person name="Arachchi H.M."/>
            <person name="Berlin A."/>
            <person name="Brown A."/>
            <person name="Chapman S.B."/>
            <person name="Chen Z."/>
            <person name="Dunbar C."/>
            <person name="Freedman E."/>
            <person name="Gearin G."/>
            <person name="Gellesch M."/>
            <person name="Goldberg J."/>
            <person name="Griggs A."/>
            <person name="Gujja S."/>
            <person name="Heiman D."/>
            <person name="Howarth C."/>
            <person name="Larson L."/>
            <person name="Lui A."/>
            <person name="MacDonald P.J.P."/>
            <person name="Mehta T."/>
            <person name="Montmayeur A."/>
            <person name="Murphy C."/>
            <person name="Neiman D."/>
            <person name="Pearson M."/>
            <person name="Priest M."/>
            <person name="Roberts A."/>
            <person name="Saif S."/>
            <person name="Shea T."/>
            <person name="Shenoy N."/>
            <person name="Sisk P."/>
            <person name="Stolte C."/>
            <person name="Sykes S."/>
            <person name="Yandava C."/>
            <person name="Wortman J."/>
            <person name="Nusbaum C."/>
            <person name="Birren B."/>
        </authorList>
    </citation>
    <scope>NUCLEOTIDE SEQUENCE</scope>
    <source>
        <strain evidence="4">ATCC 64411</strain>
    </source>
</reference>
<dbReference type="InterPro" id="IPR045913">
    <property type="entry name" value="TBC20/Gyp8-like"/>
</dbReference>
<dbReference type="VEuPathDB" id="FungiDB:MAPG_00517"/>
<keyword evidence="1" id="KW-0343">GTPase activation</keyword>
<dbReference type="Pfam" id="PF00566">
    <property type="entry name" value="RabGAP-TBC"/>
    <property type="match status" value="1"/>
</dbReference>
<dbReference type="EMBL" id="ADBL01000121">
    <property type="status" value="NOT_ANNOTATED_CDS"/>
    <property type="molecule type" value="Genomic_DNA"/>
</dbReference>
<sequence>MAPAGDSPSGRQSLDGFPLNAGVTPSQPPTASAQHFNGGVRRNNKRDSESNTSPKAQAIREACRLRRVDDLKELALSKGGFLSDSLRRQAWPVLLGLTPEDEASDPDGSPETNKDSSWKDLPRHRDEDQVKLDVDRAFIYYPNLENPADLERRKGDLSDLIVEVLRRHPYLCYFQGYHDICQVFLLVLEPAQCPLAVSRLSVLRIRDFMLPNLAPAIAQLRLLPDILRAADPALWRHLSQTEPFFALSGTLTMYAHDVQTLGEIARLAGSGEAAHP</sequence>
<evidence type="ECO:0000256" key="2">
    <source>
        <dbReference type="SAM" id="MobiDB-lite"/>
    </source>
</evidence>
<keyword evidence="6" id="KW-1185">Reference proteome</keyword>
<dbReference type="Gene3D" id="1.10.472.80">
    <property type="entry name" value="Ypt/Rab-GAP domain of gyp1p, domain 3"/>
    <property type="match status" value="1"/>
</dbReference>
<evidence type="ECO:0000256" key="1">
    <source>
        <dbReference type="ARBA" id="ARBA00022468"/>
    </source>
</evidence>
<evidence type="ECO:0000313" key="5">
    <source>
        <dbReference type="EnsemblFungi" id="MAPG_00517T0"/>
    </source>
</evidence>
<reference evidence="5" key="4">
    <citation type="journal article" date="2015" name="G3 (Bethesda)">
        <title>Genome sequences of three phytopathogenic species of the Magnaporthaceae family of fungi.</title>
        <authorList>
            <person name="Okagaki L.H."/>
            <person name="Nunes C.C."/>
            <person name="Sailsbery J."/>
            <person name="Clay B."/>
            <person name="Brown D."/>
            <person name="John T."/>
            <person name="Oh Y."/>
            <person name="Young N."/>
            <person name="Fitzgerald M."/>
            <person name="Haas B.J."/>
            <person name="Zeng Q."/>
            <person name="Young S."/>
            <person name="Adiconis X."/>
            <person name="Fan L."/>
            <person name="Levin J.Z."/>
            <person name="Mitchell T.K."/>
            <person name="Okubara P.A."/>
            <person name="Farman M.L."/>
            <person name="Kohn L.M."/>
            <person name="Birren B."/>
            <person name="Ma L.-J."/>
            <person name="Dean R.A."/>
        </authorList>
    </citation>
    <scope>NUCLEOTIDE SEQUENCE</scope>
    <source>
        <strain evidence="5">ATCC 64411 / 73-15</strain>
    </source>
</reference>
<dbReference type="OrthoDB" id="206700at2759"/>
<dbReference type="InterPro" id="IPR035969">
    <property type="entry name" value="Rab-GAP_TBC_sf"/>
</dbReference>
<dbReference type="AlphaFoldDB" id="A0A0C4DL77"/>
<feature type="compositionally biased region" description="Basic and acidic residues" evidence="2">
    <location>
        <begin position="112"/>
        <end position="125"/>
    </location>
</feature>
<dbReference type="GO" id="GO:0006888">
    <property type="term" value="P:endoplasmic reticulum to Golgi vesicle-mediated transport"/>
    <property type="evidence" value="ECO:0007669"/>
    <property type="project" value="TreeGrafter"/>
</dbReference>
<dbReference type="Gene3D" id="1.10.8.1310">
    <property type="match status" value="1"/>
</dbReference>